<proteinExistence type="inferred from homology"/>
<evidence type="ECO:0000256" key="5">
    <source>
        <dbReference type="ARBA" id="ARBA00022869"/>
    </source>
</evidence>
<evidence type="ECO:0000259" key="6">
    <source>
        <dbReference type="PROSITE" id="PS51116"/>
    </source>
</evidence>
<feature type="domain" description="Laminin IV type B" evidence="6">
    <location>
        <begin position="490"/>
        <end position="549"/>
    </location>
</feature>
<dbReference type="Pfam" id="PF09587">
    <property type="entry name" value="PGA_cap"/>
    <property type="match status" value="1"/>
</dbReference>
<name>A0A4Y7RG17_9FIRM</name>
<evidence type="ECO:0000256" key="3">
    <source>
        <dbReference type="ARBA" id="ARBA00022525"/>
    </source>
</evidence>
<dbReference type="SUPFAM" id="SSF69318">
    <property type="entry name" value="Integrin alpha N-terminal domain"/>
    <property type="match status" value="1"/>
</dbReference>
<keyword evidence="4" id="KW-0272">Extracellular matrix</keyword>
<reference evidence="7 8" key="1">
    <citation type="journal article" date="2018" name="Environ. Microbiol.">
        <title>Novel energy conservation strategies and behaviour of Pelotomaculum schinkii driving syntrophic propionate catabolism.</title>
        <authorList>
            <person name="Hidalgo-Ahumada C.A.P."/>
            <person name="Nobu M.K."/>
            <person name="Narihiro T."/>
            <person name="Tamaki H."/>
            <person name="Liu W.T."/>
            <person name="Kamagata Y."/>
            <person name="Stams A.J.M."/>
            <person name="Imachi H."/>
            <person name="Sousa D.Z."/>
        </authorList>
    </citation>
    <scope>NUCLEOTIDE SEQUENCE [LARGE SCALE GENOMIC DNA]</scope>
    <source>
        <strain evidence="7 8">HH</strain>
    </source>
</reference>
<dbReference type="Proteomes" id="UP000298324">
    <property type="component" value="Unassembled WGS sequence"/>
</dbReference>
<evidence type="ECO:0000256" key="2">
    <source>
        <dbReference type="ARBA" id="ARBA00005662"/>
    </source>
</evidence>
<dbReference type="PANTHER" id="PTHR33393">
    <property type="entry name" value="POLYGLUTAMINE SYNTHESIS ACCESSORY PROTEIN RV0574C-RELATED"/>
    <property type="match status" value="1"/>
</dbReference>
<protein>
    <submittedName>
        <fullName evidence="7">Capsule biosynthesis protein CapA</fullName>
    </submittedName>
</protein>
<gene>
    <name evidence="7" type="primary">capA</name>
    <name evidence="7" type="ORF">Psch_01276</name>
</gene>
<dbReference type="Gene3D" id="3.60.21.10">
    <property type="match status" value="1"/>
</dbReference>
<dbReference type="AlphaFoldDB" id="A0A4Y7RG17"/>
<dbReference type="RefSeq" id="WP_190239542.1">
    <property type="nucleotide sequence ID" value="NZ_QFGA01000001.1"/>
</dbReference>
<dbReference type="PANTHER" id="PTHR33393:SF11">
    <property type="entry name" value="POLYGLUTAMINE SYNTHESIS ACCESSORY PROTEIN RV0574C-RELATED"/>
    <property type="match status" value="1"/>
</dbReference>
<organism evidence="7 8">
    <name type="scientific">Pelotomaculum schinkii</name>
    <dbReference type="NCBI Taxonomy" id="78350"/>
    <lineage>
        <taxon>Bacteria</taxon>
        <taxon>Bacillati</taxon>
        <taxon>Bacillota</taxon>
        <taxon>Clostridia</taxon>
        <taxon>Eubacteriales</taxon>
        <taxon>Desulfotomaculaceae</taxon>
        <taxon>Pelotomaculum</taxon>
    </lineage>
</organism>
<dbReference type="InterPro" id="IPR029052">
    <property type="entry name" value="Metallo-depent_PP-like"/>
</dbReference>
<keyword evidence="3" id="KW-0964">Secreted</keyword>
<evidence type="ECO:0000256" key="4">
    <source>
        <dbReference type="ARBA" id="ARBA00022530"/>
    </source>
</evidence>
<evidence type="ECO:0000256" key="1">
    <source>
        <dbReference type="ARBA" id="ARBA00004302"/>
    </source>
</evidence>
<keyword evidence="5" id="KW-0084">Basement membrane</keyword>
<comment type="caution">
    <text evidence="7">The sequence shown here is derived from an EMBL/GenBank/DDBJ whole genome shotgun (WGS) entry which is preliminary data.</text>
</comment>
<dbReference type="CDD" id="cd07381">
    <property type="entry name" value="MPP_CapA"/>
    <property type="match status" value="1"/>
</dbReference>
<dbReference type="InterPro" id="IPR019079">
    <property type="entry name" value="Capsule_synth_CapA"/>
</dbReference>
<dbReference type="InterPro" id="IPR013015">
    <property type="entry name" value="Laminin_IV_B"/>
</dbReference>
<dbReference type="InterPro" id="IPR052169">
    <property type="entry name" value="CW_Biosynth-Accessory"/>
</dbReference>
<comment type="subcellular location">
    <subcellularLocation>
        <location evidence="1">Secreted</location>
        <location evidence="1">Extracellular space</location>
        <location evidence="1">Extracellular matrix</location>
        <location evidence="1">Basement membrane</location>
    </subcellularLocation>
</comment>
<dbReference type="InterPro" id="IPR028994">
    <property type="entry name" value="Integrin_alpha_N"/>
</dbReference>
<evidence type="ECO:0000313" key="7">
    <source>
        <dbReference type="EMBL" id="TEB07721.1"/>
    </source>
</evidence>
<sequence length="549" mass="61197">MKRFLIITIIIVLGCLGYLVKKDLLPGAWGNSSPEENFAAFKAKKLKLPIRTEPVCLVAVGDIMLSRGVAGEIKEHGDDPRHPFLQIEKYLKSGDIVFGNLENPITPGREIMMPEMTLRADPGVEIALKDAGFTVLSLANNHLPDFGSQGVLDTVRYLNNAGIGHTGAGETEEEAFAAEFIEVKGLRVAFLAFTDPAIVPDSYPARSDHPGVAFLNQEKMRAAVRYAGEKADFVVVSMHAGTEYETRPDLAQTRLARLAVDAGADLVLGHHPHVVQKIEKYKGKYIFYSLGNFVFDQKWSRATRVGLAAKIFITPEGVEKFELLPVFINDQDQPQALEGEEAEMALENTGLRLEDTAIPAWDQESRVFRETKRYVCYARKPLLECRLAKNLQFDLDQDGACEDYTLQDGKLKVATGAQIIWESQDDWWVDDFFLGDADNDGVFDLNMLVWKSGSFGRHKPFWIAGDDPDVKNHLFIFKPAAGSFKPVWQSSNLDRPNYEAALADLDGDGKNELIVTEGDYTDPAKRDAGLWKWNGWGFSKIAYGEPQDF</sequence>
<dbReference type="PROSITE" id="PS51116">
    <property type="entry name" value="LAMININ_IVB"/>
    <property type="match status" value="1"/>
</dbReference>
<dbReference type="GO" id="GO:0005604">
    <property type="term" value="C:basement membrane"/>
    <property type="evidence" value="ECO:0007669"/>
    <property type="project" value="UniProtKB-SubCell"/>
</dbReference>
<evidence type="ECO:0000313" key="8">
    <source>
        <dbReference type="Proteomes" id="UP000298324"/>
    </source>
</evidence>
<dbReference type="SUPFAM" id="SSF56300">
    <property type="entry name" value="Metallo-dependent phosphatases"/>
    <property type="match status" value="1"/>
</dbReference>
<keyword evidence="8" id="KW-1185">Reference proteome</keyword>
<dbReference type="PROSITE" id="PS51257">
    <property type="entry name" value="PROKAR_LIPOPROTEIN"/>
    <property type="match status" value="1"/>
</dbReference>
<comment type="similarity">
    <text evidence="2">Belongs to the CapA family.</text>
</comment>
<accession>A0A4Y7RG17</accession>
<dbReference type="SMART" id="SM00854">
    <property type="entry name" value="PGA_cap"/>
    <property type="match status" value="1"/>
</dbReference>
<dbReference type="EMBL" id="QFGA01000001">
    <property type="protein sequence ID" value="TEB07721.1"/>
    <property type="molecule type" value="Genomic_DNA"/>
</dbReference>